<sequence length="83" mass="9506">MAESIYFTNVCLLTTYDAKSKRIRVRPTEGQKVPVLWVSCSRKQRNQMQVGTVFRTDVKLIISGKRKPYLAATKKILGQLSLF</sequence>
<evidence type="ECO:0000313" key="1">
    <source>
        <dbReference type="EMBL" id="MEA5258162.1"/>
    </source>
</evidence>
<organism evidence="1 2">
    <name type="scientific">Arcicella aquatica</name>
    <dbReference type="NCBI Taxonomy" id="217141"/>
    <lineage>
        <taxon>Bacteria</taxon>
        <taxon>Pseudomonadati</taxon>
        <taxon>Bacteroidota</taxon>
        <taxon>Cytophagia</taxon>
        <taxon>Cytophagales</taxon>
        <taxon>Flectobacillaceae</taxon>
        <taxon>Arcicella</taxon>
    </lineage>
</organism>
<dbReference type="Proteomes" id="UP001304671">
    <property type="component" value="Unassembled WGS sequence"/>
</dbReference>
<name>A0ABU5QM64_9BACT</name>
<gene>
    <name evidence="1" type="ORF">VB264_10255</name>
</gene>
<keyword evidence="2" id="KW-1185">Reference proteome</keyword>
<dbReference type="RefSeq" id="WP_323249060.1">
    <property type="nucleotide sequence ID" value="NZ_JAYFUL010000013.1"/>
</dbReference>
<comment type="caution">
    <text evidence="1">The sequence shown here is derived from an EMBL/GenBank/DDBJ whole genome shotgun (WGS) entry which is preliminary data.</text>
</comment>
<proteinExistence type="predicted"/>
<evidence type="ECO:0000313" key="2">
    <source>
        <dbReference type="Proteomes" id="UP001304671"/>
    </source>
</evidence>
<dbReference type="EMBL" id="JAYFUL010000013">
    <property type="protein sequence ID" value="MEA5258162.1"/>
    <property type="molecule type" value="Genomic_DNA"/>
</dbReference>
<accession>A0ABU5QM64</accession>
<protein>
    <submittedName>
        <fullName evidence="1">Uncharacterized protein</fullName>
    </submittedName>
</protein>
<reference evidence="1 2" key="1">
    <citation type="submission" date="2023-12" db="EMBL/GenBank/DDBJ databases">
        <title>Novel species of the genus Arcicella isolated from rivers.</title>
        <authorList>
            <person name="Lu H."/>
        </authorList>
    </citation>
    <scope>NUCLEOTIDE SEQUENCE [LARGE SCALE GENOMIC DNA]</scope>
    <source>
        <strain evidence="1 2">LMG 21963</strain>
    </source>
</reference>